<accession>A0A0S7WL51</accession>
<protein>
    <recommendedName>
        <fullName evidence="2">DUF4097 domain-containing protein</fullName>
    </recommendedName>
</protein>
<dbReference type="Pfam" id="PF13349">
    <property type="entry name" value="DUF4097"/>
    <property type="match status" value="1"/>
</dbReference>
<evidence type="ECO:0000256" key="1">
    <source>
        <dbReference type="SAM" id="MobiDB-lite"/>
    </source>
</evidence>
<dbReference type="AlphaFoldDB" id="A0A0S7WL51"/>
<evidence type="ECO:0000259" key="2">
    <source>
        <dbReference type="Pfam" id="PF13349"/>
    </source>
</evidence>
<reference evidence="3 4" key="1">
    <citation type="journal article" date="2015" name="Microbiome">
        <title>Genomic resolution of linkages in carbon, nitrogen, and sulfur cycling among widespread estuary sediment bacteria.</title>
        <authorList>
            <person name="Baker B.J."/>
            <person name="Lazar C.S."/>
            <person name="Teske A.P."/>
            <person name="Dick G.J."/>
        </authorList>
    </citation>
    <scope>NUCLEOTIDE SEQUENCE [LARGE SCALE GENOMIC DNA]</scope>
    <source>
        <strain evidence="3">DG_26</strain>
    </source>
</reference>
<organism evidence="3 4">
    <name type="scientific">candidate division TA06 bacterium DG_26</name>
    <dbReference type="NCBI Taxonomy" id="1703771"/>
    <lineage>
        <taxon>Bacteria</taxon>
        <taxon>Bacteria division TA06</taxon>
    </lineage>
</organism>
<proteinExistence type="predicted"/>
<comment type="caution">
    <text evidence="3">The sequence shown here is derived from an EMBL/GenBank/DDBJ whole genome shotgun (WGS) entry which is preliminary data.</text>
</comment>
<name>A0A0S7WL51_UNCT6</name>
<feature type="domain" description="DUF4097" evidence="2">
    <location>
        <begin position="87"/>
        <end position="264"/>
    </location>
</feature>
<sequence>MTQQLSIGIISLFVSFSILVCGCRAPRGEKVTEEFTATYAVEPGTEIAVYNQNGTVSVSTWDGDEVQVYAQKTTRRGEQELKKVRVDVTVNGKMVIRTVYDKRNANVSVSYEIRTPAETVVTHVENSNGKIELYGTKGDAVVKTSNGRVDIGNVDGHVTAETSNGKIKITGTEIFRAQTSNGDVEVELLQVNEDVDIETSNGSIVLHVAADLDSDVEMETTNGRVSVHDVEIAMSESSTSHAKGRMGNGGKRIHAKTSNGNIDVYELKTGEERTRST</sequence>
<dbReference type="EMBL" id="LIZT01000012">
    <property type="protein sequence ID" value="KPJ50803.1"/>
    <property type="molecule type" value="Genomic_DNA"/>
</dbReference>
<evidence type="ECO:0000313" key="3">
    <source>
        <dbReference type="EMBL" id="KPJ50803.1"/>
    </source>
</evidence>
<dbReference type="InterPro" id="IPR025164">
    <property type="entry name" value="Toastrack_DUF4097"/>
</dbReference>
<gene>
    <name evidence="3" type="ORF">AMJ40_01830</name>
</gene>
<dbReference type="PANTHER" id="PTHR34094:SF1">
    <property type="entry name" value="PROTEIN FAM185A"/>
    <property type="match status" value="1"/>
</dbReference>
<dbReference type="PANTHER" id="PTHR34094">
    <property type="match status" value="1"/>
</dbReference>
<feature type="region of interest" description="Disordered" evidence="1">
    <location>
        <begin position="235"/>
        <end position="256"/>
    </location>
</feature>
<dbReference type="Proteomes" id="UP000051124">
    <property type="component" value="Unassembled WGS sequence"/>
</dbReference>
<evidence type="ECO:0000313" key="4">
    <source>
        <dbReference type="Proteomes" id="UP000051124"/>
    </source>
</evidence>